<dbReference type="KEGG" id="nli:G3M70_04565"/>
<gene>
    <name evidence="1" type="ORF">G3M70_04565</name>
</gene>
<proteinExistence type="predicted"/>
<dbReference type="EMBL" id="CP048685">
    <property type="protein sequence ID" value="QPJ61199.1"/>
    <property type="molecule type" value="Genomic_DNA"/>
</dbReference>
<sequence>MSKESINISLTKDEGLVLFEMLSRFCDSESLSVTHESEKIALWRLLCLLEKQLAEPFKPNYDELLNDARENLLPGKD</sequence>
<dbReference type="AlphaFoldDB" id="A0A7T0BUH7"/>
<protein>
    <submittedName>
        <fullName evidence="1">Uncharacterized protein</fullName>
    </submittedName>
</protein>
<name>A0A7T0BUH7_9BACT</name>
<evidence type="ECO:0000313" key="2">
    <source>
        <dbReference type="Proteomes" id="UP000594688"/>
    </source>
</evidence>
<dbReference type="Proteomes" id="UP000594688">
    <property type="component" value="Chromosome"/>
</dbReference>
<reference evidence="1 2" key="1">
    <citation type="submission" date="2020-02" db="EMBL/GenBank/DDBJ databases">
        <title>Genomic and physiological characterization of two novel Nitrospinaceae genera.</title>
        <authorList>
            <person name="Mueller A.J."/>
            <person name="Jung M.-Y."/>
            <person name="Strachan C.R."/>
            <person name="Herbold C.W."/>
            <person name="Kirkegaard R.H."/>
            <person name="Daims H."/>
        </authorList>
    </citation>
    <scope>NUCLEOTIDE SEQUENCE [LARGE SCALE GENOMIC DNA]</scope>
    <source>
        <strain evidence="1">EB</strain>
    </source>
</reference>
<evidence type="ECO:0000313" key="1">
    <source>
        <dbReference type="EMBL" id="QPJ61199.1"/>
    </source>
</evidence>
<accession>A0A7T0BUH7</accession>
<organism evidence="1 2">
    <name type="scientific">Candidatus Nitronauta litoralis</name>
    <dbReference type="NCBI Taxonomy" id="2705533"/>
    <lineage>
        <taxon>Bacteria</taxon>
        <taxon>Pseudomonadati</taxon>
        <taxon>Nitrospinota/Tectimicrobiota group</taxon>
        <taxon>Nitrospinota</taxon>
        <taxon>Nitrospinia</taxon>
        <taxon>Nitrospinales</taxon>
        <taxon>Nitrospinaceae</taxon>
        <taxon>Candidatus Nitronauta</taxon>
    </lineage>
</organism>